<dbReference type="InterPro" id="IPR011605">
    <property type="entry name" value="NusB_fam"/>
</dbReference>
<comment type="function">
    <text evidence="6">Involved in transcription antitermination. Required for transcription of ribosomal RNA (rRNA) genes. Binds specifically to the boxA antiterminator sequence of the ribosomal RNA (rrn) operons.</text>
</comment>
<name>A0A918NDP3_9PROT</name>
<keyword evidence="3 6" id="KW-0694">RNA-binding</keyword>
<feature type="domain" description="NusB/RsmB/TIM44" evidence="7">
    <location>
        <begin position="12"/>
        <end position="144"/>
    </location>
</feature>
<dbReference type="InterPro" id="IPR006027">
    <property type="entry name" value="NusB_RsmB_TIM44"/>
</dbReference>
<evidence type="ECO:0000313" key="9">
    <source>
        <dbReference type="Proteomes" id="UP000600865"/>
    </source>
</evidence>
<keyword evidence="9" id="KW-1185">Reference proteome</keyword>
<evidence type="ECO:0000313" key="8">
    <source>
        <dbReference type="EMBL" id="GGX59590.1"/>
    </source>
</evidence>
<evidence type="ECO:0000256" key="4">
    <source>
        <dbReference type="ARBA" id="ARBA00023015"/>
    </source>
</evidence>
<dbReference type="GO" id="GO:0031564">
    <property type="term" value="P:transcription antitermination"/>
    <property type="evidence" value="ECO:0007669"/>
    <property type="project" value="UniProtKB-KW"/>
</dbReference>
<evidence type="ECO:0000259" key="7">
    <source>
        <dbReference type="Pfam" id="PF01029"/>
    </source>
</evidence>
<organism evidence="8 9">
    <name type="scientific">Litorimonas cladophorae</name>
    <dbReference type="NCBI Taxonomy" id="1220491"/>
    <lineage>
        <taxon>Bacteria</taxon>
        <taxon>Pseudomonadati</taxon>
        <taxon>Pseudomonadota</taxon>
        <taxon>Alphaproteobacteria</taxon>
        <taxon>Maricaulales</taxon>
        <taxon>Robiginitomaculaceae</taxon>
    </lineage>
</organism>
<dbReference type="HAMAP" id="MF_00073">
    <property type="entry name" value="NusB"/>
    <property type="match status" value="1"/>
</dbReference>
<dbReference type="Proteomes" id="UP000600865">
    <property type="component" value="Unassembled WGS sequence"/>
</dbReference>
<keyword evidence="5 6" id="KW-0804">Transcription</keyword>
<gene>
    <name evidence="6 8" type="primary">nusB</name>
    <name evidence="8" type="ORF">GCM10011309_06700</name>
</gene>
<comment type="caution">
    <text evidence="8">The sequence shown here is derived from an EMBL/GenBank/DDBJ whole genome shotgun (WGS) entry which is preliminary data.</text>
</comment>
<keyword evidence="4 6" id="KW-0805">Transcription regulation</keyword>
<dbReference type="EMBL" id="BMYV01000001">
    <property type="protein sequence ID" value="GGX59590.1"/>
    <property type="molecule type" value="Genomic_DNA"/>
</dbReference>
<dbReference type="Pfam" id="PF01029">
    <property type="entry name" value="NusB"/>
    <property type="match status" value="1"/>
</dbReference>
<dbReference type="PANTHER" id="PTHR11078">
    <property type="entry name" value="N UTILIZATION SUBSTANCE PROTEIN B-RELATED"/>
    <property type="match status" value="1"/>
</dbReference>
<reference evidence="8 9" key="1">
    <citation type="journal article" date="2014" name="Int. J. Syst. Evol. Microbiol.">
        <title>Complete genome sequence of Corynebacterium casei LMG S-19264T (=DSM 44701T), isolated from a smear-ripened cheese.</title>
        <authorList>
            <consortium name="US DOE Joint Genome Institute (JGI-PGF)"/>
            <person name="Walter F."/>
            <person name="Albersmeier A."/>
            <person name="Kalinowski J."/>
            <person name="Ruckert C."/>
        </authorList>
    </citation>
    <scope>NUCLEOTIDE SEQUENCE [LARGE SCALE GENOMIC DNA]</scope>
    <source>
        <strain evidence="8 9">KCTC 23968</strain>
    </source>
</reference>
<dbReference type="InterPro" id="IPR035926">
    <property type="entry name" value="NusB-like_sf"/>
</dbReference>
<dbReference type="GO" id="GO:0006353">
    <property type="term" value="P:DNA-templated transcription termination"/>
    <property type="evidence" value="ECO:0007669"/>
    <property type="project" value="UniProtKB-UniRule"/>
</dbReference>
<protein>
    <recommendedName>
        <fullName evidence="6">Transcription antitermination protein NusB</fullName>
    </recommendedName>
    <alternativeName>
        <fullName evidence="6">Antitermination factor NusB</fullName>
    </alternativeName>
</protein>
<dbReference type="GO" id="GO:0003723">
    <property type="term" value="F:RNA binding"/>
    <property type="evidence" value="ECO:0007669"/>
    <property type="project" value="UniProtKB-UniRule"/>
</dbReference>
<dbReference type="PANTHER" id="PTHR11078:SF3">
    <property type="entry name" value="ANTITERMINATION NUSB DOMAIN-CONTAINING PROTEIN"/>
    <property type="match status" value="1"/>
</dbReference>
<dbReference type="GO" id="GO:0005829">
    <property type="term" value="C:cytosol"/>
    <property type="evidence" value="ECO:0007669"/>
    <property type="project" value="TreeGrafter"/>
</dbReference>
<evidence type="ECO:0000256" key="3">
    <source>
        <dbReference type="ARBA" id="ARBA00022884"/>
    </source>
</evidence>
<dbReference type="RefSeq" id="WP_233349779.1">
    <property type="nucleotide sequence ID" value="NZ_BMYV01000001.1"/>
</dbReference>
<evidence type="ECO:0000256" key="2">
    <source>
        <dbReference type="ARBA" id="ARBA00022814"/>
    </source>
</evidence>
<sequence length="177" mass="19436">MSGANPKLRRVSRVSAVQALYQMDVSGVTNAQVVKEFLDHRFGYDEEPGMVHADEAYFEDIMAGVVANQVDIDTAISKHLTEKWPLRRLDATLRALLRSATYEIMRRPDVPAVVIITEYMAIATDFFSGKEPGMVNGVLDKIAKTVRSAEFGLTASHIAPDTKSTVVPSPVPSAENE</sequence>
<dbReference type="Gene3D" id="1.10.940.10">
    <property type="entry name" value="NusB-like"/>
    <property type="match status" value="1"/>
</dbReference>
<dbReference type="NCBIfam" id="TIGR01951">
    <property type="entry name" value="nusB"/>
    <property type="match status" value="1"/>
</dbReference>
<proteinExistence type="inferred from homology"/>
<comment type="similarity">
    <text evidence="1 6">Belongs to the NusB family.</text>
</comment>
<evidence type="ECO:0000256" key="1">
    <source>
        <dbReference type="ARBA" id="ARBA00005952"/>
    </source>
</evidence>
<evidence type="ECO:0000256" key="6">
    <source>
        <dbReference type="HAMAP-Rule" id="MF_00073"/>
    </source>
</evidence>
<keyword evidence="2 6" id="KW-0889">Transcription antitermination</keyword>
<dbReference type="SUPFAM" id="SSF48013">
    <property type="entry name" value="NusB-like"/>
    <property type="match status" value="1"/>
</dbReference>
<accession>A0A918NDP3</accession>
<dbReference type="AlphaFoldDB" id="A0A918NDP3"/>
<evidence type="ECO:0000256" key="5">
    <source>
        <dbReference type="ARBA" id="ARBA00023163"/>
    </source>
</evidence>